<dbReference type="GO" id="GO:0006508">
    <property type="term" value="P:proteolysis"/>
    <property type="evidence" value="ECO:0007669"/>
    <property type="project" value="InterPro"/>
</dbReference>
<dbReference type="CDD" id="cd14845">
    <property type="entry name" value="L-Ala-D-Glu_peptidase_like"/>
    <property type="match status" value="1"/>
</dbReference>
<proteinExistence type="predicted"/>
<dbReference type="OrthoDB" id="9799970at2"/>
<evidence type="ECO:0000313" key="3">
    <source>
        <dbReference type="EMBL" id="AZQ64912.1"/>
    </source>
</evidence>
<evidence type="ECO:0000256" key="1">
    <source>
        <dbReference type="SAM" id="Phobius"/>
    </source>
</evidence>
<dbReference type="SUPFAM" id="SSF55166">
    <property type="entry name" value="Hedgehog/DD-peptidase"/>
    <property type="match status" value="1"/>
</dbReference>
<dbReference type="Gene3D" id="3.30.1380.10">
    <property type="match status" value="1"/>
</dbReference>
<reference evidence="3 4" key="1">
    <citation type="submission" date="2018-12" db="EMBL/GenBank/DDBJ databases">
        <title>Flammeovirga pectinis sp. nov., isolated from the gut of the Korean scallop, Patinopecten yessoensis.</title>
        <authorList>
            <person name="Bae J.-W."/>
            <person name="Jeong Y.-S."/>
            <person name="Kang W."/>
        </authorList>
    </citation>
    <scope>NUCLEOTIDE SEQUENCE [LARGE SCALE GENOMIC DNA]</scope>
    <source>
        <strain evidence="3 4">L12M1</strain>
    </source>
</reference>
<dbReference type="Pfam" id="PF02557">
    <property type="entry name" value="VanY"/>
    <property type="match status" value="1"/>
</dbReference>
<dbReference type="KEGG" id="fll:EI427_22050"/>
<keyword evidence="1" id="KW-0472">Membrane</keyword>
<dbReference type="PANTHER" id="PTHR34385:SF1">
    <property type="entry name" value="PEPTIDOGLYCAN L-ALANYL-D-GLUTAMATE ENDOPEPTIDASE CWLK"/>
    <property type="match status" value="1"/>
</dbReference>
<dbReference type="EMBL" id="CP034563">
    <property type="protein sequence ID" value="AZQ64912.1"/>
    <property type="molecule type" value="Genomic_DNA"/>
</dbReference>
<dbReference type="AlphaFoldDB" id="A0A3S9P9Z9"/>
<dbReference type="Proteomes" id="UP000267268">
    <property type="component" value="Chromosome 2"/>
</dbReference>
<dbReference type="GO" id="GO:0008233">
    <property type="term" value="F:peptidase activity"/>
    <property type="evidence" value="ECO:0007669"/>
    <property type="project" value="InterPro"/>
</dbReference>
<dbReference type="RefSeq" id="WP_126619102.1">
    <property type="nucleotide sequence ID" value="NZ_CP034563.1"/>
</dbReference>
<name>A0A3S9P9Z9_9BACT</name>
<dbReference type="InterPro" id="IPR003709">
    <property type="entry name" value="VanY-like_core_dom"/>
</dbReference>
<dbReference type="InterPro" id="IPR009045">
    <property type="entry name" value="Zn_M74/Hedgehog-like"/>
</dbReference>
<feature type="domain" description="D-alanyl-D-alanine carboxypeptidase-like core" evidence="2">
    <location>
        <begin position="60"/>
        <end position="133"/>
    </location>
</feature>
<keyword evidence="1" id="KW-1133">Transmembrane helix</keyword>
<gene>
    <name evidence="3" type="ORF">EI427_22050</name>
</gene>
<feature type="transmembrane region" description="Helical" evidence="1">
    <location>
        <begin position="7"/>
        <end position="28"/>
    </location>
</feature>
<keyword evidence="4" id="KW-1185">Reference proteome</keyword>
<keyword evidence="1" id="KW-0812">Transmembrane</keyword>
<evidence type="ECO:0000259" key="2">
    <source>
        <dbReference type="Pfam" id="PF02557"/>
    </source>
</evidence>
<protein>
    <recommendedName>
        <fullName evidence="2">D-alanyl-D-alanine carboxypeptidase-like core domain-containing protein</fullName>
    </recommendedName>
</protein>
<dbReference type="InterPro" id="IPR052179">
    <property type="entry name" value="DD-CPase-like"/>
</dbReference>
<dbReference type="PANTHER" id="PTHR34385">
    <property type="entry name" value="D-ALANYL-D-ALANINE CARBOXYPEPTIDASE"/>
    <property type="match status" value="1"/>
</dbReference>
<accession>A0A3S9P9Z9</accession>
<sequence>MQTIKSIFKYFFLAITLIITITTASYLIHPRKTFSYCKSGLVVVLKTVNRTKPYPTKNGVHPILAAKVTKVLTAAHKKGIDLRVVRGFRSFEEQEKLFNQGRTTKGGIVTNAIPGLSYHNYGWAVDVCEYRNGQPYWSSKKWDEIGSFGKNQGLVWGGDWTNFVDRPHLQLSIQDILTEVIF</sequence>
<organism evidence="3 4">
    <name type="scientific">Flammeovirga pectinis</name>
    <dbReference type="NCBI Taxonomy" id="2494373"/>
    <lineage>
        <taxon>Bacteria</taxon>
        <taxon>Pseudomonadati</taxon>
        <taxon>Bacteroidota</taxon>
        <taxon>Cytophagia</taxon>
        <taxon>Cytophagales</taxon>
        <taxon>Flammeovirgaceae</taxon>
        <taxon>Flammeovirga</taxon>
    </lineage>
</organism>
<evidence type="ECO:0000313" key="4">
    <source>
        <dbReference type="Proteomes" id="UP000267268"/>
    </source>
</evidence>